<dbReference type="InParanoid" id="K7KLH2"/>
<dbReference type="Gramene" id="KRH64049">
    <property type="protein sequence ID" value="KRH64049"/>
    <property type="gene ID" value="GLYMA_04G213500"/>
</dbReference>
<dbReference type="PaxDb" id="3847-GLYMA04G39155.1"/>
<dbReference type="HOGENOM" id="CLU_2610797_0_0_1"/>
<protein>
    <submittedName>
        <fullName evidence="1 2">Uncharacterized protein</fullName>
    </submittedName>
</protein>
<evidence type="ECO:0000313" key="1">
    <source>
        <dbReference type="EMBL" id="KRH64049.1"/>
    </source>
</evidence>
<reference evidence="1 2" key="1">
    <citation type="journal article" date="2010" name="Nature">
        <title>Genome sequence of the palaeopolyploid soybean.</title>
        <authorList>
            <person name="Schmutz J."/>
            <person name="Cannon S.B."/>
            <person name="Schlueter J."/>
            <person name="Ma J."/>
            <person name="Mitros T."/>
            <person name="Nelson W."/>
            <person name="Hyten D.L."/>
            <person name="Song Q."/>
            <person name="Thelen J.J."/>
            <person name="Cheng J."/>
            <person name="Xu D."/>
            <person name="Hellsten U."/>
            <person name="May G.D."/>
            <person name="Yu Y."/>
            <person name="Sakurai T."/>
            <person name="Umezawa T."/>
            <person name="Bhattacharyya M.K."/>
            <person name="Sandhu D."/>
            <person name="Valliyodan B."/>
            <person name="Lindquist E."/>
            <person name="Peto M."/>
            <person name="Grant D."/>
            <person name="Shu S."/>
            <person name="Goodstein D."/>
            <person name="Barry K."/>
            <person name="Futrell-Griggs M."/>
            <person name="Abernathy B."/>
            <person name="Du J."/>
            <person name="Tian Z."/>
            <person name="Zhu L."/>
            <person name="Gill N."/>
            <person name="Joshi T."/>
            <person name="Libault M."/>
            <person name="Sethuraman A."/>
            <person name="Zhang X.-C."/>
            <person name="Shinozaki K."/>
            <person name="Nguyen H.T."/>
            <person name="Wing R.A."/>
            <person name="Cregan P."/>
            <person name="Specht J."/>
            <person name="Grimwood J."/>
            <person name="Rokhsar D."/>
            <person name="Stacey G."/>
            <person name="Shoemaker R.C."/>
            <person name="Jackson S.A."/>
        </authorList>
    </citation>
    <scope>NUCLEOTIDE SEQUENCE [LARGE SCALE GENOMIC DNA]</scope>
    <source>
        <strain evidence="2">cv. Williams 82</strain>
        <tissue evidence="1">Callus</tissue>
    </source>
</reference>
<dbReference type="EMBL" id="CM000837">
    <property type="protein sequence ID" value="KRH64049.1"/>
    <property type="molecule type" value="Genomic_DNA"/>
</dbReference>
<organism evidence="2">
    <name type="scientific">Glycine max</name>
    <name type="common">Soybean</name>
    <name type="synonym">Glycine hispida</name>
    <dbReference type="NCBI Taxonomy" id="3847"/>
    <lineage>
        <taxon>Eukaryota</taxon>
        <taxon>Viridiplantae</taxon>
        <taxon>Streptophyta</taxon>
        <taxon>Embryophyta</taxon>
        <taxon>Tracheophyta</taxon>
        <taxon>Spermatophyta</taxon>
        <taxon>Magnoliopsida</taxon>
        <taxon>eudicotyledons</taxon>
        <taxon>Gunneridae</taxon>
        <taxon>Pentapetalae</taxon>
        <taxon>rosids</taxon>
        <taxon>fabids</taxon>
        <taxon>Fabales</taxon>
        <taxon>Fabaceae</taxon>
        <taxon>Papilionoideae</taxon>
        <taxon>50 kb inversion clade</taxon>
        <taxon>NPAAA clade</taxon>
        <taxon>indigoferoid/millettioid clade</taxon>
        <taxon>Phaseoleae</taxon>
        <taxon>Glycine</taxon>
        <taxon>Glycine subgen. Soja</taxon>
    </lineage>
</organism>
<name>K7KLH2_SOYBN</name>
<sequence length="79" mass="9274">MHNNNKRPTNVHAQLSLKNTKGHYISEDTANYFQTCSRENRNLINFVYTACYLKQLWLFNGLTVMLDITDPPFTENCLF</sequence>
<keyword evidence="3" id="KW-1185">Reference proteome</keyword>
<evidence type="ECO:0000313" key="3">
    <source>
        <dbReference type="Proteomes" id="UP000008827"/>
    </source>
</evidence>
<dbReference type="AlphaFoldDB" id="K7KLH2"/>
<reference evidence="1" key="3">
    <citation type="submission" date="2018-07" db="EMBL/GenBank/DDBJ databases">
        <title>WGS assembly of Glycine max.</title>
        <authorList>
            <person name="Schmutz J."/>
            <person name="Cannon S."/>
            <person name="Schlueter J."/>
            <person name="Ma J."/>
            <person name="Mitros T."/>
            <person name="Nelson W."/>
            <person name="Hyten D."/>
            <person name="Song Q."/>
            <person name="Thelen J."/>
            <person name="Cheng J."/>
            <person name="Xu D."/>
            <person name="Hellsten U."/>
            <person name="May G."/>
            <person name="Yu Y."/>
            <person name="Sakurai T."/>
            <person name="Umezawa T."/>
            <person name="Bhattacharyya M."/>
            <person name="Sandhu D."/>
            <person name="Valliyodan B."/>
            <person name="Lindquist E."/>
            <person name="Peto M."/>
            <person name="Grant D."/>
            <person name="Shu S."/>
            <person name="Goodstein D."/>
            <person name="Barry K."/>
            <person name="Futrell-Griggs M."/>
            <person name="Abernathy B."/>
            <person name="Du J."/>
            <person name="Tian Z."/>
            <person name="Zhu L."/>
            <person name="Gill N."/>
            <person name="Joshi T."/>
            <person name="Libault M."/>
            <person name="Sethuraman A."/>
            <person name="Zhang X."/>
            <person name="Shinozaki K."/>
            <person name="Nguyen H."/>
            <person name="Wing R."/>
            <person name="Cregan P."/>
            <person name="Specht J."/>
            <person name="Grimwood J."/>
            <person name="Rokhsar D."/>
            <person name="Stacey G."/>
            <person name="Shoemaker R."/>
            <person name="Jackson S."/>
        </authorList>
    </citation>
    <scope>NUCLEOTIDE SEQUENCE</scope>
    <source>
        <tissue evidence="1">Callus</tissue>
    </source>
</reference>
<dbReference type="Proteomes" id="UP000008827">
    <property type="component" value="Chromosome 4"/>
</dbReference>
<evidence type="ECO:0000313" key="2">
    <source>
        <dbReference type="EnsemblPlants" id="KRH64049"/>
    </source>
</evidence>
<accession>K7KLH2</accession>
<proteinExistence type="predicted"/>
<reference evidence="2" key="2">
    <citation type="submission" date="2018-02" db="UniProtKB">
        <authorList>
            <consortium name="EnsemblPlants"/>
        </authorList>
    </citation>
    <scope>IDENTIFICATION</scope>
    <source>
        <strain evidence="2">Williams 82</strain>
    </source>
</reference>
<dbReference type="EnsemblPlants" id="KRH64049">
    <property type="protein sequence ID" value="KRH64049"/>
    <property type="gene ID" value="GLYMA_04G213500"/>
</dbReference>
<gene>
    <name evidence="1" type="ORF">GLYMA_04G213500</name>
</gene>